<proteinExistence type="predicted"/>
<dbReference type="Gramene" id="Bo7g072680.1">
    <property type="protein sequence ID" value="Bo7g072680.1"/>
    <property type="gene ID" value="Bo7g072680"/>
</dbReference>
<protein>
    <submittedName>
        <fullName evidence="2">Uncharacterized protein</fullName>
    </submittedName>
</protein>
<reference evidence="2" key="2">
    <citation type="submission" date="2015-03" db="UniProtKB">
        <authorList>
            <consortium name="EnsemblPlants"/>
        </authorList>
    </citation>
    <scope>IDENTIFICATION</scope>
</reference>
<organism evidence="2 3">
    <name type="scientific">Brassica oleracea var. oleracea</name>
    <dbReference type="NCBI Taxonomy" id="109376"/>
    <lineage>
        <taxon>Eukaryota</taxon>
        <taxon>Viridiplantae</taxon>
        <taxon>Streptophyta</taxon>
        <taxon>Embryophyta</taxon>
        <taxon>Tracheophyta</taxon>
        <taxon>Spermatophyta</taxon>
        <taxon>Magnoliopsida</taxon>
        <taxon>eudicotyledons</taxon>
        <taxon>Gunneridae</taxon>
        <taxon>Pentapetalae</taxon>
        <taxon>rosids</taxon>
        <taxon>malvids</taxon>
        <taxon>Brassicales</taxon>
        <taxon>Brassicaceae</taxon>
        <taxon>Brassiceae</taxon>
        <taxon>Brassica</taxon>
    </lineage>
</organism>
<evidence type="ECO:0000313" key="2">
    <source>
        <dbReference type="EnsemblPlants" id="Bo7g072680.1"/>
    </source>
</evidence>
<name>A0A0D3D9A6_BRAOL</name>
<sequence>MLQQWQTEKIGSGEDEAPTVEKLLRRRNSRWPSDILHIYIVLSIHPSIQPERHGEVARVSIVRHPSQSDLPERRSEVARVSMARRHKMKPGATSQSDPLRSLPKSGATHQGRSRPLVQRHQNRASWSDPSERPTKVAPSQSDQHKSLAF</sequence>
<dbReference type="HOGENOM" id="CLU_1752270_0_0_1"/>
<dbReference type="EnsemblPlants" id="Bo7g072680.1">
    <property type="protein sequence ID" value="Bo7g072680.1"/>
    <property type="gene ID" value="Bo7g072680"/>
</dbReference>
<dbReference type="Proteomes" id="UP000032141">
    <property type="component" value="Chromosome C7"/>
</dbReference>
<evidence type="ECO:0000256" key="1">
    <source>
        <dbReference type="SAM" id="MobiDB-lite"/>
    </source>
</evidence>
<evidence type="ECO:0000313" key="3">
    <source>
        <dbReference type="Proteomes" id="UP000032141"/>
    </source>
</evidence>
<keyword evidence="3" id="KW-1185">Reference proteome</keyword>
<accession>A0A0D3D9A6</accession>
<feature type="region of interest" description="Disordered" evidence="1">
    <location>
        <begin position="62"/>
        <end position="149"/>
    </location>
</feature>
<reference evidence="2 3" key="1">
    <citation type="journal article" date="2014" name="Genome Biol.">
        <title>Transcriptome and methylome profiling reveals relics of genome dominance in the mesopolyploid Brassica oleracea.</title>
        <authorList>
            <person name="Parkin I.A."/>
            <person name="Koh C."/>
            <person name="Tang H."/>
            <person name="Robinson S.J."/>
            <person name="Kagale S."/>
            <person name="Clarke W.E."/>
            <person name="Town C.D."/>
            <person name="Nixon J."/>
            <person name="Krishnakumar V."/>
            <person name="Bidwell S.L."/>
            <person name="Denoeud F."/>
            <person name="Belcram H."/>
            <person name="Links M.G."/>
            <person name="Just J."/>
            <person name="Clarke C."/>
            <person name="Bender T."/>
            <person name="Huebert T."/>
            <person name="Mason A.S."/>
            <person name="Pires J.C."/>
            <person name="Barker G."/>
            <person name="Moore J."/>
            <person name="Walley P.G."/>
            <person name="Manoli S."/>
            <person name="Batley J."/>
            <person name="Edwards D."/>
            <person name="Nelson M.N."/>
            <person name="Wang X."/>
            <person name="Paterson A.H."/>
            <person name="King G."/>
            <person name="Bancroft I."/>
            <person name="Chalhoub B."/>
            <person name="Sharpe A.G."/>
        </authorList>
    </citation>
    <scope>NUCLEOTIDE SEQUENCE</scope>
    <source>
        <strain evidence="2 3">cv. TO1000</strain>
    </source>
</reference>
<dbReference type="AlphaFoldDB" id="A0A0D3D9A6"/>